<comment type="function">
    <text evidence="2">Catalyzes the first step of the osmoprotectant glycine betaine synthesis.</text>
</comment>
<dbReference type="Pfam" id="PF00848">
    <property type="entry name" value="Ring_hydroxyl_A"/>
    <property type="match status" value="1"/>
</dbReference>
<accession>A0A2J6R5U8</accession>
<evidence type="ECO:0000256" key="1">
    <source>
        <dbReference type="ARBA" id="ARBA00001962"/>
    </source>
</evidence>
<dbReference type="GO" id="GO:0051537">
    <property type="term" value="F:2 iron, 2 sulfur cluster binding"/>
    <property type="evidence" value="ECO:0007669"/>
    <property type="project" value="InterPro"/>
</dbReference>
<protein>
    <recommendedName>
        <fullName evidence="6">Choline monooxygenase, chloroplastic</fullName>
        <ecNumber evidence="5">1.14.15.7</ecNumber>
    </recommendedName>
</protein>
<keyword evidence="8" id="KW-0472">Membrane</keyword>
<comment type="similarity">
    <text evidence="4">Belongs to the choline monooxygenase family.</text>
</comment>
<keyword evidence="8" id="KW-1133">Transmembrane helix</keyword>
<dbReference type="CDD" id="cd00680">
    <property type="entry name" value="RHO_alpha_C"/>
    <property type="match status" value="1"/>
</dbReference>
<dbReference type="SUPFAM" id="SSF55961">
    <property type="entry name" value="Bet v1-like"/>
    <property type="match status" value="1"/>
</dbReference>
<dbReference type="STRING" id="1149755.A0A2J6R5U8"/>
<evidence type="ECO:0000256" key="4">
    <source>
        <dbReference type="ARBA" id="ARBA00010848"/>
    </source>
</evidence>
<comment type="catalytic activity">
    <reaction evidence="7">
        <text>choline + 2 reduced [2Fe-2S]-[ferredoxin] + O2 + 2 H(+) = betaine aldehyde hydrate + 2 oxidized [2Fe-2S]-[ferredoxin] + H2O</text>
        <dbReference type="Rhea" id="RHEA:17769"/>
        <dbReference type="Rhea" id="RHEA-COMP:10000"/>
        <dbReference type="Rhea" id="RHEA-COMP:10001"/>
        <dbReference type="ChEBI" id="CHEBI:15354"/>
        <dbReference type="ChEBI" id="CHEBI:15377"/>
        <dbReference type="ChEBI" id="CHEBI:15378"/>
        <dbReference type="ChEBI" id="CHEBI:15379"/>
        <dbReference type="ChEBI" id="CHEBI:15870"/>
        <dbReference type="ChEBI" id="CHEBI:33737"/>
        <dbReference type="ChEBI" id="CHEBI:33738"/>
        <dbReference type="EC" id="1.14.15.7"/>
    </reaction>
</comment>
<evidence type="ECO:0000256" key="5">
    <source>
        <dbReference type="ARBA" id="ARBA00012763"/>
    </source>
</evidence>
<evidence type="ECO:0000256" key="2">
    <source>
        <dbReference type="ARBA" id="ARBA00002149"/>
    </source>
</evidence>
<gene>
    <name evidence="10" type="ORF">L207DRAFT_589448</name>
</gene>
<name>A0A2J6R5U8_HYAVF</name>
<keyword evidence="11" id="KW-1185">Reference proteome</keyword>
<comment type="cofactor">
    <cofactor evidence="1">
        <name>Fe cation</name>
        <dbReference type="ChEBI" id="CHEBI:24875"/>
    </cofactor>
</comment>
<dbReference type="InterPro" id="IPR001663">
    <property type="entry name" value="Rng_hydr_dOase-A"/>
</dbReference>
<organism evidence="10 11">
    <name type="scientific">Hyaloscypha variabilis (strain UAMH 11265 / GT02V1 / F)</name>
    <name type="common">Meliniomyces variabilis</name>
    <dbReference type="NCBI Taxonomy" id="1149755"/>
    <lineage>
        <taxon>Eukaryota</taxon>
        <taxon>Fungi</taxon>
        <taxon>Dikarya</taxon>
        <taxon>Ascomycota</taxon>
        <taxon>Pezizomycotina</taxon>
        <taxon>Leotiomycetes</taxon>
        <taxon>Helotiales</taxon>
        <taxon>Hyaloscyphaceae</taxon>
        <taxon>Hyaloscypha</taxon>
        <taxon>Hyaloscypha variabilis</taxon>
    </lineage>
</organism>
<evidence type="ECO:0000313" key="10">
    <source>
        <dbReference type="EMBL" id="PMD33897.1"/>
    </source>
</evidence>
<evidence type="ECO:0000256" key="6">
    <source>
        <dbReference type="ARBA" id="ARBA00014931"/>
    </source>
</evidence>
<evidence type="ECO:0000256" key="3">
    <source>
        <dbReference type="ARBA" id="ARBA00004866"/>
    </source>
</evidence>
<feature type="transmembrane region" description="Helical" evidence="8">
    <location>
        <begin position="183"/>
        <end position="202"/>
    </location>
</feature>
<dbReference type="EMBL" id="KZ613955">
    <property type="protein sequence ID" value="PMD33897.1"/>
    <property type="molecule type" value="Genomic_DNA"/>
</dbReference>
<sequence length="328" mass="37774">MSESPPYESWLRPTLSTYMTYLPNGALHTAREYTSLPNFPPAEHSLFKIHTHITPQGFIFVNLDSSPIPFIPFATQFGDDFLPTPNPSSNPNSHINEYELFSKDSWTYDHTWESSTAGTRYNWKTFADGFQECYHCATGHPSTLPRDFSLSSYYLRQGFGASRHFLPAKTEKEDEMGESYITWLYPMGAIIFTGTLMFIARFDAQVALDTRYQSETYQKKDLAKPSHRYDEWLAKDVGYWRFVEVEDVELAVAAQRGFMNGVLGRGRLHSVQEHAVKWYQDKVRETLTQHAETEMREGEAVDYSIPKEQAAFEEADAVCKMMGPEIEW</sequence>
<dbReference type="Proteomes" id="UP000235786">
    <property type="component" value="Unassembled WGS sequence"/>
</dbReference>
<dbReference type="GO" id="GO:0005506">
    <property type="term" value="F:iron ion binding"/>
    <property type="evidence" value="ECO:0007669"/>
    <property type="project" value="InterPro"/>
</dbReference>
<proteinExistence type="inferred from homology"/>
<feature type="domain" description="Aromatic-ring-hydroxylating dioxygenase alpha subunit C-terminal" evidence="9">
    <location>
        <begin position="105"/>
        <end position="288"/>
    </location>
</feature>
<dbReference type="Gene3D" id="3.90.380.10">
    <property type="entry name" value="Naphthalene 1,2-dioxygenase Alpha Subunit, Chain A, domain 1"/>
    <property type="match status" value="2"/>
</dbReference>
<evidence type="ECO:0000256" key="8">
    <source>
        <dbReference type="SAM" id="Phobius"/>
    </source>
</evidence>
<dbReference type="PANTHER" id="PTHR43756">
    <property type="entry name" value="CHOLINE MONOOXYGENASE, CHLOROPLASTIC"/>
    <property type="match status" value="1"/>
</dbReference>
<dbReference type="PANTHER" id="PTHR43756:SF5">
    <property type="entry name" value="CHOLINE MONOOXYGENASE, CHLOROPLASTIC"/>
    <property type="match status" value="1"/>
</dbReference>
<dbReference type="InterPro" id="IPR015879">
    <property type="entry name" value="Ring_hydroxy_dOase_asu_C_dom"/>
</dbReference>
<dbReference type="AlphaFoldDB" id="A0A2J6R5U8"/>
<dbReference type="UniPathway" id="UPA00529">
    <property type="reaction ID" value="UER00430"/>
</dbReference>
<reference evidence="10 11" key="1">
    <citation type="submission" date="2016-04" db="EMBL/GenBank/DDBJ databases">
        <title>A degradative enzymes factory behind the ericoid mycorrhizal symbiosis.</title>
        <authorList>
            <consortium name="DOE Joint Genome Institute"/>
            <person name="Martino E."/>
            <person name="Morin E."/>
            <person name="Grelet G."/>
            <person name="Kuo A."/>
            <person name="Kohler A."/>
            <person name="Daghino S."/>
            <person name="Barry K."/>
            <person name="Choi C."/>
            <person name="Cichocki N."/>
            <person name="Clum A."/>
            <person name="Copeland A."/>
            <person name="Hainaut M."/>
            <person name="Haridas S."/>
            <person name="Labutti K."/>
            <person name="Lindquist E."/>
            <person name="Lipzen A."/>
            <person name="Khouja H.-R."/>
            <person name="Murat C."/>
            <person name="Ohm R."/>
            <person name="Olson A."/>
            <person name="Spatafora J."/>
            <person name="Veneault-Fourrey C."/>
            <person name="Henrissat B."/>
            <person name="Grigoriev I."/>
            <person name="Martin F."/>
            <person name="Perotto S."/>
        </authorList>
    </citation>
    <scope>NUCLEOTIDE SEQUENCE [LARGE SCALE GENOMIC DNA]</scope>
    <source>
        <strain evidence="10 11">F</strain>
    </source>
</reference>
<evidence type="ECO:0000259" key="9">
    <source>
        <dbReference type="Pfam" id="PF00848"/>
    </source>
</evidence>
<evidence type="ECO:0000256" key="7">
    <source>
        <dbReference type="ARBA" id="ARBA00049097"/>
    </source>
</evidence>
<evidence type="ECO:0000313" key="11">
    <source>
        <dbReference type="Proteomes" id="UP000235786"/>
    </source>
</evidence>
<dbReference type="OrthoDB" id="426882at2759"/>
<comment type="pathway">
    <text evidence="3">Amine and polyamine biosynthesis; betaine biosynthesis via choline pathway; betaine aldehyde from choline (monooxygenase route): step 1/1.</text>
</comment>
<dbReference type="EC" id="1.14.15.7" evidence="5"/>
<keyword evidence="8" id="KW-0812">Transmembrane</keyword>
<dbReference type="GO" id="GO:0019133">
    <property type="term" value="F:choline monooxygenase activity"/>
    <property type="evidence" value="ECO:0007669"/>
    <property type="project" value="UniProtKB-EC"/>
</dbReference>
<dbReference type="GO" id="GO:0019285">
    <property type="term" value="P:glycine betaine biosynthetic process from choline"/>
    <property type="evidence" value="ECO:0007669"/>
    <property type="project" value="UniProtKB-UniPathway"/>
</dbReference>